<dbReference type="AlphaFoldDB" id="A0A382RNH9"/>
<dbReference type="EMBL" id="UINC01123047">
    <property type="protein sequence ID" value="SVC99254.1"/>
    <property type="molecule type" value="Genomic_DNA"/>
</dbReference>
<dbReference type="GO" id="GO:0016810">
    <property type="term" value="F:hydrolase activity, acting on carbon-nitrogen (but not peptide) bonds"/>
    <property type="evidence" value="ECO:0007669"/>
    <property type="project" value="InterPro"/>
</dbReference>
<reference evidence="1" key="1">
    <citation type="submission" date="2018-05" db="EMBL/GenBank/DDBJ databases">
        <authorList>
            <person name="Lanie J.A."/>
            <person name="Ng W.-L."/>
            <person name="Kazmierczak K.M."/>
            <person name="Andrzejewski T.M."/>
            <person name="Davidsen T.M."/>
            <person name="Wayne K.J."/>
            <person name="Tettelin H."/>
            <person name="Glass J.I."/>
            <person name="Rusch D."/>
            <person name="Podicherti R."/>
            <person name="Tsui H.-C.T."/>
            <person name="Winkler M.E."/>
        </authorList>
    </citation>
    <scope>NUCLEOTIDE SEQUENCE</scope>
</reference>
<proteinExistence type="predicted"/>
<evidence type="ECO:0000313" key="1">
    <source>
        <dbReference type="EMBL" id="SVC99254.1"/>
    </source>
</evidence>
<dbReference type="Gene3D" id="2.30.40.10">
    <property type="entry name" value="Urease, subunit C, domain 1"/>
    <property type="match status" value="1"/>
</dbReference>
<gene>
    <name evidence="1" type="ORF">METZ01_LOCUS352108</name>
</gene>
<name>A0A382RNH9_9ZZZZ</name>
<feature type="non-terminal residue" evidence="1">
    <location>
        <position position="62"/>
    </location>
</feature>
<dbReference type="InterPro" id="IPR011059">
    <property type="entry name" value="Metal-dep_hydrolase_composite"/>
</dbReference>
<accession>A0A382RNH9</accession>
<dbReference type="SUPFAM" id="SSF51338">
    <property type="entry name" value="Composite domain of metallo-dependent hydrolases"/>
    <property type="match status" value="1"/>
</dbReference>
<sequence>MHSGLSRSISALNSVATGSKPADLVLHNCSLVNVYTREIVPDTEIAISQGRIAYVGKNASHT</sequence>
<organism evidence="1">
    <name type="scientific">marine metagenome</name>
    <dbReference type="NCBI Taxonomy" id="408172"/>
    <lineage>
        <taxon>unclassified sequences</taxon>
        <taxon>metagenomes</taxon>
        <taxon>ecological metagenomes</taxon>
    </lineage>
</organism>
<evidence type="ECO:0008006" key="2">
    <source>
        <dbReference type="Google" id="ProtNLM"/>
    </source>
</evidence>
<protein>
    <recommendedName>
        <fullName evidence="2">Amidohydrolase-related domain-containing protein</fullName>
    </recommendedName>
</protein>